<evidence type="ECO:0000259" key="2">
    <source>
        <dbReference type="PROSITE" id="PS50965"/>
    </source>
</evidence>
<dbReference type="Proteomes" id="UP000790580">
    <property type="component" value="Unassembled WGS sequence"/>
</dbReference>
<name>A0ABS6JZ04_9BACI</name>
<evidence type="ECO:0000313" key="4">
    <source>
        <dbReference type="Proteomes" id="UP000790580"/>
    </source>
</evidence>
<protein>
    <submittedName>
        <fullName evidence="3">NERD domain-containing protein</fullName>
    </submittedName>
</protein>
<keyword evidence="4" id="KW-1185">Reference proteome</keyword>
<dbReference type="EMBL" id="JAHQCR010000087">
    <property type="protein sequence ID" value="MBU9723821.1"/>
    <property type="molecule type" value="Genomic_DNA"/>
</dbReference>
<gene>
    <name evidence="3" type="ORF">KS407_20590</name>
</gene>
<evidence type="ECO:0000256" key="1">
    <source>
        <dbReference type="SAM" id="MobiDB-lite"/>
    </source>
</evidence>
<organism evidence="3 4">
    <name type="scientific">Evansella alkalicola</name>
    <dbReference type="NCBI Taxonomy" id="745819"/>
    <lineage>
        <taxon>Bacteria</taxon>
        <taxon>Bacillati</taxon>
        <taxon>Bacillota</taxon>
        <taxon>Bacilli</taxon>
        <taxon>Bacillales</taxon>
        <taxon>Bacillaceae</taxon>
        <taxon>Evansella</taxon>
    </lineage>
</organism>
<comment type="caution">
    <text evidence="3">The sequence shown here is derived from an EMBL/GenBank/DDBJ whole genome shotgun (WGS) entry which is preliminary data.</text>
</comment>
<dbReference type="PROSITE" id="PS50965">
    <property type="entry name" value="NERD"/>
    <property type="match status" value="1"/>
</dbReference>
<feature type="compositionally biased region" description="Basic residues" evidence="1">
    <location>
        <begin position="13"/>
        <end position="22"/>
    </location>
</feature>
<feature type="region of interest" description="Disordered" evidence="1">
    <location>
        <begin position="8"/>
        <end position="33"/>
    </location>
</feature>
<dbReference type="Pfam" id="PF08378">
    <property type="entry name" value="NERD"/>
    <property type="match status" value="1"/>
</dbReference>
<sequence length="269" mass="31170">MKQLFVKVEQKNTKKTTTKKTQKSSTTQKNNAKSIRKGELGEYKIDIQLDQLPKDCLYLSDLLIENPKSKTGYSQVDHVVISPYAIFVIETKNYQGDIKGTKDSRHWYVNNRYKMYNPLYQNYGHQKALEQLLEDTPKTPYISMISFTMRCRFNIDPDLRKIGSNQLVVYDTELSEFIDRKILRLKAEQQQPIDDEAVKLIYETYKSANITDPKIRTLHTEKINSKPPAESTAKCGKCGKVVSEKVKEFCVANDKKFGGNVYCFEHQKK</sequence>
<reference evidence="3 4" key="1">
    <citation type="submission" date="2021-06" db="EMBL/GenBank/DDBJ databases">
        <title>Bacillus sp. RD4P76, an endophyte from a halophyte.</title>
        <authorList>
            <person name="Sun J.-Q."/>
        </authorList>
    </citation>
    <scope>NUCLEOTIDE SEQUENCE [LARGE SCALE GENOMIC DNA]</scope>
    <source>
        <strain evidence="3 4">JCM 17098</strain>
    </source>
</reference>
<dbReference type="InterPro" id="IPR011528">
    <property type="entry name" value="NERD"/>
</dbReference>
<accession>A0ABS6JZ04</accession>
<evidence type="ECO:0000313" key="3">
    <source>
        <dbReference type="EMBL" id="MBU9723821.1"/>
    </source>
</evidence>
<feature type="domain" description="NERD" evidence="2">
    <location>
        <begin position="37"/>
        <end position="152"/>
    </location>
</feature>
<proteinExistence type="predicted"/>